<comment type="caution">
    <text evidence="1">The sequence shown here is derived from an EMBL/GenBank/DDBJ whole genome shotgun (WGS) entry which is preliminary data.</text>
</comment>
<accession>Z9JLR1</accession>
<sequence length="67" mass="7221">MSANKSDVRLCMRLARISAVVIQVFAPCLFLTGMSLGTLRAGLLSQSIPDDRCPLATLVLAIVAFRK</sequence>
<organism evidence="1 2">
    <name type="scientific">Xylella taiwanensis</name>
    <dbReference type="NCBI Taxonomy" id="1444770"/>
    <lineage>
        <taxon>Bacteria</taxon>
        <taxon>Pseudomonadati</taxon>
        <taxon>Pseudomonadota</taxon>
        <taxon>Gammaproteobacteria</taxon>
        <taxon>Lysobacterales</taxon>
        <taxon>Lysobacteraceae</taxon>
        <taxon>Xylella</taxon>
    </lineage>
</organism>
<gene>
    <name evidence="1" type="ORF">AF72_02430</name>
</gene>
<evidence type="ECO:0000313" key="2">
    <source>
        <dbReference type="Proteomes" id="UP000020406"/>
    </source>
</evidence>
<dbReference type="Proteomes" id="UP000020406">
    <property type="component" value="Unassembled WGS sequence"/>
</dbReference>
<proteinExistence type="predicted"/>
<evidence type="ECO:0000313" key="1">
    <source>
        <dbReference type="EMBL" id="EWS79084.1"/>
    </source>
</evidence>
<dbReference type="KEGG" id="xtw:AB672_09005"/>
<dbReference type="EMBL" id="JDSQ01000003">
    <property type="protein sequence ID" value="EWS79084.1"/>
    <property type="molecule type" value="Genomic_DNA"/>
</dbReference>
<dbReference type="AlphaFoldDB" id="Z9JLR1"/>
<protein>
    <submittedName>
        <fullName evidence="1">Uncharacterized protein</fullName>
    </submittedName>
</protein>
<reference evidence="1 2" key="1">
    <citation type="journal article" date="2014" name="Genome Announc.">
        <title>Draft Genome Sequence of Xylella fastidiosa Pear Leaf Scorch Strain in Taiwan.</title>
        <authorList>
            <person name="Su C.C."/>
            <person name="Deng W.L."/>
            <person name="Jan F.J."/>
            <person name="Chang C.J."/>
            <person name="Huang H."/>
            <person name="Chen J."/>
        </authorList>
    </citation>
    <scope>NUCLEOTIDE SEQUENCE [LARGE SCALE GENOMIC DNA]</scope>
    <source>
        <strain evidence="1 2">PLS229</strain>
    </source>
</reference>
<name>Z9JLR1_9GAMM</name>